<accession>A0ABM9HXR2</accession>
<sequence length="53" mass="6105">MSTTVIERELSEQTFAVLWKYVKYILRMHLAGILDEVEAHSQAQSSNRIENAP</sequence>
<keyword evidence="2" id="KW-1185">Reference proteome</keyword>
<protein>
    <recommendedName>
        <fullName evidence="3">Transposase</fullName>
    </recommendedName>
</protein>
<evidence type="ECO:0008006" key="3">
    <source>
        <dbReference type="Google" id="ProtNLM"/>
    </source>
</evidence>
<dbReference type="Proteomes" id="UP001162030">
    <property type="component" value="Chromosome"/>
</dbReference>
<dbReference type="RefSeq" id="WP_317963693.1">
    <property type="nucleotide sequence ID" value="NZ_OX458333.1"/>
</dbReference>
<name>A0ABM9HXR2_9GAMM</name>
<gene>
    <name evidence="1" type="ORF">MSZNOR_0756</name>
</gene>
<evidence type="ECO:0000313" key="2">
    <source>
        <dbReference type="Proteomes" id="UP001162030"/>
    </source>
</evidence>
<reference evidence="1 2" key="1">
    <citation type="submission" date="2023-03" db="EMBL/GenBank/DDBJ databases">
        <authorList>
            <person name="Pearce D."/>
        </authorList>
    </citation>
    <scope>NUCLEOTIDE SEQUENCE [LARGE SCALE GENOMIC DNA]</scope>
    <source>
        <strain evidence="1">Msz</strain>
    </source>
</reference>
<dbReference type="EMBL" id="OX458333">
    <property type="protein sequence ID" value="CAI8756768.1"/>
    <property type="molecule type" value="Genomic_DNA"/>
</dbReference>
<proteinExistence type="predicted"/>
<evidence type="ECO:0000313" key="1">
    <source>
        <dbReference type="EMBL" id="CAI8756768.1"/>
    </source>
</evidence>
<organism evidence="1 2">
    <name type="scientific">Methylocaldum szegediense</name>
    <dbReference type="NCBI Taxonomy" id="73780"/>
    <lineage>
        <taxon>Bacteria</taxon>
        <taxon>Pseudomonadati</taxon>
        <taxon>Pseudomonadota</taxon>
        <taxon>Gammaproteobacteria</taxon>
        <taxon>Methylococcales</taxon>
        <taxon>Methylococcaceae</taxon>
        <taxon>Methylocaldum</taxon>
    </lineage>
</organism>